<keyword evidence="2" id="KW-1185">Reference proteome</keyword>
<proteinExistence type="predicted"/>
<dbReference type="OrthoDB" id="8898144at2759"/>
<comment type="caution">
    <text evidence="1">The sequence shown here is derived from an EMBL/GenBank/DDBJ whole genome shotgun (WGS) entry which is preliminary data.</text>
</comment>
<dbReference type="EMBL" id="AZIM01002119">
    <property type="protein sequence ID" value="ETE64757.1"/>
    <property type="molecule type" value="Genomic_DNA"/>
</dbReference>
<dbReference type="AlphaFoldDB" id="V8NT87"/>
<gene>
    <name evidence="1" type="ORF">L345_09471</name>
</gene>
<feature type="non-terminal residue" evidence="1">
    <location>
        <position position="1"/>
    </location>
</feature>
<reference evidence="1 2" key="1">
    <citation type="journal article" date="2013" name="Proc. Natl. Acad. Sci. U.S.A.">
        <title>The king cobra genome reveals dynamic gene evolution and adaptation in the snake venom system.</title>
        <authorList>
            <person name="Vonk F.J."/>
            <person name="Casewell N.R."/>
            <person name="Henkel C.V."/>
            <person name="Heimberg A.M."/>
            <person name="Jansen H.J."/>
            <person name="McCleary R.J."/>
            <person name="Kerkkamp H.M."/>
            <person name="Vos R.A."/>
            <person name="Guerreiro I."/>
            <person name="Calvete J.J."/>
            <person name="Wuster W."/>
            <person name="Woods A.E."/>
            <person name="Logan J.M."/>
            <person name="Harrison R.A."/>
            <person name="Castoe T.A."/>
            <person name="de Koning A.P."/>
            <person name="Pollock D.D."/>
            <person name="Yandell M."/>
            <person name="Calderon D."/>
            <person name="Renjifo C."/>
            <person name="Currier R.B."/>
            <person name="Salgado D."/>
            <person name="Pla D."/>
            <person name="Sanz L."/>
            <person name="Hyder A.S."/>
            <person name="Ribeiro J.M."/>
            <person name="Arntzen J.W."/>
            <person name="van den Thillart G.E."/>
            <person name="Boetzer M."/>
            <person name="Pirovano W."/>
            <person name="Dirks R.P."/>
            <person name="Spaink H.P."/>
            <person name="Duboule D."/>
            <person name="McGlinn E."/>
            <person name="Kini R.M."/>
            <person name="Richardson M.K."/>
        </authorList>
    </citation>
    <scope>NUCLEOTIDE SEQUENCE</scope>
    <source>
        <tissue evidence="1">Blood</tissue>
    </source>
</reference>
<accession>V8NT87</accession>
<dbReference type="Proteomes" id="UP000018936">
    <property type="component" value="Unassembled WGS sequence"/>
</dbReference>
<sequence length="96" mass="10878">MRNVKTFKSEHSNGMNGSVNLDRLNIKKMEYMECGPQTNGTISIGGKDLKKVEQFKYLVSLICNNGNSFLDACVCANAAWMKCYQVTRILCDPRYE</sequence>
<protein>
    <submittedName>
        <fullName evidence="1">Uncharacterized protein</fullName>
    </submittedName>
</protein>
<organism evidence="1 2">
    <name type="scientific">Ophiophagus hannah</name>
    <name type="common">King cobra</name>
    <name type="synonym">Naja hannah</name>
    <dbReference type="NCBI Taxonomy" id="8665"/>
    <lineage>
        <taxon>Eukaryota</taxon>
        <taxon>Metazoa</taxon>
        <taxon>Chordata</taxon>
        <taxon>Craniata</taxon>
        <taxon>Vertebrata</taxon>
        <taxon>Euteleostomi</taxon>
        <taxon>Lepidosauria</taxon>
        <taxon>Squamata</taxon>
        <taxon>Bifurcata</taxon>
        <taxon>Unidentata</taxon>
        <taxon>Episquamata</taxon>
        <taxon>Toxicofera</taxon>
        <taxon>Serpentes</taxon>
        <taxon>Colubroidea</taxon>
        <taxon>Elapidae</taxon>
        <taxon>Elapinae</taxon>
        <taxon>Ophiophagus</taxon>
    </lineage>
</organism>
<evidence type="ECO:0000313" key="1">
    <source>
        <dbReference type="EMBL" id="ETE64757.1"/>
    </source>
</evidence>
<evidence type="ECO:0000313" key="2">
    <source>
        <dbReference type="Proteomes" id="UP000018936"/>
    </source>
</evidence>
<name>V8NT87_OPHHA</name>